<feature type="region of interest" description="Disordered" evidence="1">
    <location>
        <begin position="30"/>
        <end position="79"/>
    </location>
</feature>
<proteinExistence type="predicted"/>
<gene>
    <name evidence="3" type="ORF">Agabi119p4_5729</name>
</gene>
<dbReference type="GO" id="GO:0003779">
    <property type="term" value="F:actin binding"/>
    <property type="evidence" value="ECO:0007669"/>
    <property type="project" value="InterPro"/>
</dbReference>
<sequence>MFKSILPTRRVPSTDFSMVTSLQEAKENYPSLGVAPQPAGRNPRNTFRKASSQLYDRKKLTEPKNDREQDSVSPEEPAQTNQAFDRLLDDLQIPSNLRPKLTGMDSTVKAAMLKSSTILAKQPRETYSILPATPRGTMRRAHSTDSLGSPLQNISAEQDTLEPPHPPFAVGQISAHHSPYLSGSSARKTSTSHNRGLSFDTQRLFSRSQVNLAASSPADTATLGAPNAKDKVTARAKNISPAKFCSILTSTSTLQLEIEDVKKLRVLLRNESASWSQEFLKLGGYSALLTRLNEILEVEWREEQHDDQVLHELLRCFKALSTSSIGCFALRTSCPTPFVQLVSLLFSDKKPGDVSTRQLIIDLLQILFELYPASSLPSGSSRRQREAWDSDASLPTSKLIVLPSPHKNLFSLIRALLLTPAPPPSECPRTPVSPHEFIESLHRPRIYKTYVQELSDICRDYFWVFCHKANTIWVLSEADETKIEKPRAPGGMTGGVEFEAIGYLASHLKLLNSISQCVANLGLPKDDELSAYRFHLDLSLSGFERIILIARKASTTYYPSLHLELARYINHAIRAGYELPYTVAHLIGFPPVALCKNPHLAMAAAASSTATTDSRRTPRNQSRSQPATPQKGSAPPPILPSQHKVEPLRFDQLKF</sequence>
<dbReference type="InterPro" id="IPR016024">
    <property type="entry name" value="ARM-type_fold"/>
</dbReference>
<dbReference type="SUPFAM" id="SSF48371">
    <property type="entry name" value="ARM repeat"/>
    <property type="match status" value="1"/>
</dbReference>
<feature type="compositionally biased region" description="Basic and acidic residues" evidence="1">
    <location>
        <begin position="55"/>
        <end position="70"/>
    </location>
</feature>
<dbReference type="PANTHER" id="PTHR47102:SF2">
    <property type="entry name" value="PROTEIN BNI1"/>
    <property type="match status" value="1"/>
</dbReference>
<dbReference type="InterPro" id="IPR051661">
    <property type="entry name" value="Actin_filament_regulator"/>
</dbReference>
<organism evidence="3 4">
    <name type="scientific">Agaricus bisporus var. burnettii</name>
    <dbReference type="NCBI Taxonomy" id="192524"/>
    <lineage>
        <taxon>Eukaryota</taxon>
        <taxon>Fungi</taxon>
        <taxon>Dikarya</taxon>
        <taxon>Basidiomycota</taxon>
        <taxon>Agaricomycotina</taxon>
        <taxon>Agaricomycetes</taxon>
        <taxon>Agaricomycetidae</taxon>
        <taxon>Agaricales</taxon>
        <taxon>Agaricineae</taxon>
        <taxon>Agaricaceae</taxon>
        <taxon>Agaricus</taxon>
    </lineage>
</organism>
<dbReference type="Gene3D" id="1.25.10.10">
    <property type="entry name" value="Leucine-rich Repeat Variant"/>
    <property type="match status" value="1"/>
</dbReference>
<dbReference type="Pfam" id="PF06371">
    <property type="entry name" value="Drf_GBD"/>
    <property type="match status" value="1"/>
</dbReference>
<dbReference type="OMA" id="CPTPFVQ"/>
<evidence type="ECO:0000259" key="2">
    <source>
        <dbReference type="SMART" id="SM01140"/>
    </source>
</evidence>
<reference evidence="3 4" key="1">
    <citation type="journal article" name="Sci. Rep.">
        <title>Telomere-to-telomere assembled and centromere annotated genomes of the two main subspecies of the button mushroom Agaricus bisporus reveal especially polymorphic chromosome ends.</title>
        <authorList>
            <person name="Sonnenberg A.S.M."/>
            <person name="Sedaghat-Telgerd N."/>
            <person name="Lavrijssen B."/>
            <person name="Ohm R.A."/>
            <person name="Hendrickx P.M."/>
            <person name="Scholtmeijer K."/>
            <person name="Baars J.J.P."/>
            <person name="van Peer A."/>
        </authorList>
    </citation>
    <scope>NUCLEOTIDE SEQUENCE [LARGE SCALE GENOMIC DNA]</scope>
    <source>
        <strain evidence="3 4">H119_p4</strain>
    </source>
</reference>
<name>A0A8H7KGP2_AGABI</name>
<evidence type="ECO:0000313" key="4">
    <source>
        <dbReference type="Proteomes" id="UP000629468"/>
    </source>
</evidence>
<comment type="caution">
    <text evidence="3">The sequence shown here is derived from an EMBL/GenBank/DDBJ whole genome shotgun (WGS) entry which is preliminary data.</text>
</comment>
<feature type="region of interest" description="Disordered" evidence="1">
    <location>
        <begin position="606"/>
        <end position="655"/>
    </location>
</feature>
<feature type="compositionally biased region" description="Polar residues" evidence="1">
    <location>
        <begin position="619"/>
        <end position="631"/>
    </location>
</feature>
<feature type="compositionally biased region" description="Polar residues" evidence="1">
    <location>
        <begin position="43"/>
        <end position="54"/>
    </location>
</feature>
<feature type="compositionally biased region" description="Basic and acidic residues" evidence="1">
    <location>
        <begin position="643"/>
        <end position="655"/>
    </location>
</feature>
<dbReference type="InterPro" id="IPR010473">
    <property type="entry name" value="GTPase-bd"/>
</dbReference>
<dbReference type="PANTHER" id="PTHR47102">
    <property type="entry name" value="PROTEIN BNI1"/>
    <property type="match status" value="1"/>
</dbReference>
<feature type="domain" description="Formin GTPase-binding" evidence="2">
    <location>
        <begin position="71"/>
        <end position="369"/>
    </location>
</feature>
<evidence type="ECO:0000256" key="1">
    <source>
        <dbReference type="SAM" id="MobiDB-lite"/>
    </source>
</evidence>
<dbReference type="EMBL" id="JABXXO010000007">
    <property type="protein sequence ID" value="KAF7773562.1"/>
    <property type="molecule type" value="Genomic_DNA"/>
</dbReference>
<dbReference type="AlphaFoldDB" id="A0A8H7KGP2"/>
<evidence type="ECO:0000313" key="3">
    <source>
        <dbReference type="EMBL" id="KAF7773562.1"/>
    </source>
</evidence>
<protein>
    <recommendedName>
        <fullName evidence="2">Formin GTPase-binding domain-containing protein</fullName>
    </recommendedName>
</protein>
<dbReference type="GO" id="GO:0031267">
    <property type="term" value="F:small GTPase binding"/>
    <property type="evidence" value="ECO:0007669"/>
    <property type="project" value="InterPro"/>
</dbReference>
<dbReference type="InterPro" id="IPR011989">
    <property type="entry name" value="ARM-like"/>
</dbReference>
<dbReference type="SMART" id="SM01140">
    <property type="entry name" value="Drf_GBD"/>
    <property type="match status" value="1"/>
</dbReference>
<dbReference type="GO" id="GO:0030036">
    <property type="term" value="P:actin cytoskeleton organization"/>
    <property type="evidence" value="ECO:0007669"/>
    <property type="project" value="InterPro"/>
</dbReference>
<dbReference type="Proteomes" id="UP000629468">
    <property type="component" value="Unassembled WGS sequence"/>
</dbReference>
<accession>A0A8H7KGP2</accession>